<dbReference type="EMBL" id="WFLN01000004">
    <property type="protein sequence ID" value="KAB8033613.1"/>
    <property type="molecule type" value="Genomic_DNA"/>
</dbReference>
<dbReference type="GO" id="GO:0004803">
    <property type="term" value="F:transposase activity"/>
    <property type="evidence" value="ECO:0007669"/>
    <property type="project" value="InterPro"/>
</dbReference>
<organism evidence="2 3">
    <name type="scientific">Fluviispira multicolorata</name>
    <dbReference type="NCBI Taxonomy" id="2654512"/>
    <lineage>
        <taxon>Bacteria</taxon>
        <taxon>Pseudomonadati</taxon>
        <taxon>Bdellovibrionota</taxon>
        <taxon>Oligoflexia</taxon>
        <taxon>Silvanigrellales</taxon>
        <taxon>Silvanigrellaceae</taxon>
        <taxon>Fluviispira</taxon>
    </lineage>
</organism>
<gene>
    <name evidence="2" type="ORF">GCL57_02580</name>
</gene>
<feature type="domain" description="Tn3 transposase DDE" evidence="1">
    <location>
        <begin position="11"/>
        <end position="57"/>
    </location>
</feature>
<keyword evidence="3" id="KW-1185">Reference proteome</keyword>
<evidence type="ECO:0000313" key="3">
    <source>
        <dbReference type="Proteomes" id="UP000442694"/>
    </source>
</evidence>
<comment type="caution">
    <text evidence="2">The sequence shown here is derived from an EMBL/GenBank/DDBJ whole genome shotgun (WGS) entry which is preliminary data.</text>
</comment>
<dbReference type="GO" id="GO:0006313">
    <property type="term" value="P:DNA transposition"/>
    <property type="evidence" value="ECO:0007669"/>
    <property type="project" value="InterPro"/>
</dbReference>
<evidence type="ECO:0000313" key="2">
    <source>
        <dbReference type="EMBL" id="KAB8033613.1"/>
    </source>
</evidence>
<accession>A0A833JHN7</accession>
<sequence>MQYRTDKNQDKLYYPANLEMSENVRVEQEKAIKYNHLLANIFIFYNVFSMSKAFKDLIH</sequence>
<name>A0A833JHN7_9BACT</name>
<dbReference type="InterPro" id="IPR002513">
    <property type="entry name" value="Tn3_Tnp_DDE_dom"/>
</dbReference>
<dbReference type="Pfam" id="PF01526">
    <property type="entry name" value="DDE_Tnp_Tn3"/>
    <property type="match status" value="1"/>
</dbReference>
<proteinExistence type="predicted"/>
<reference evidence="2 3" key="1">
    <citation type="submission" date="2019-10" db="EMBL/GenBank/DDBJ databases">
        <title>New genus of Silvanigrellaceae.</title>
        <authorList>
            <person name="Pitt A."/>
            <person name="Hahn M.W."/>
        </authorList>
    </citation>
    <scope>NUCLEOTIDE SEQUENCE [LARGE SCALE GENOMIC DNA]</scope>
    <source>
        <strain evidence="2 3">33A1-SZDP</strain>
    </source>
</reference>
<dbReference type="RefSeq" id="WP_152211699.1">
    <property type="nucleotide sequence ID" value="NZ_WFLN01000004.1"/>
</dbReference>
<dbReference type="Proteomes" id="UP000442694">
    <property type="component" value="Unassembled WGS sequence"/>
</dbReference>
<protein>
    <submittedName>
        <fullName evidence="2">Tn3 family transposase</fullName>
    </submittedName>
</protein>
<dbReference type="AlphaFoldDB" id="A0A833JHN7"/>
<evidence type="ECO:0000259" key="1">
    <source>
        <dbReference type="Pfam" id="PF01526"/>
    </source>
</evidence>